<dbReference type="EMBL" id="KL142368">
    <property type="protein sequence ID" value="KDR84354.1"/>
    <property type="molecule type" value="Genomic_DNA"/>
</dbReference>
<name>A0A067TWL3_GALM3</name>
<dbReference type="Proteomes" id="UP000027222">
    <property type="component" value="Unassembled WGS sequence"/>
</dbReference>
<dbReference type="SUPFAM" id="SSF52047">
    <property type="entry name" value="RNI-like"/>
    <property type="match status" value="1"/>
</dbReference>
<proteinExistence type="predicted"/>
<protein>
    <recommendedName>
        <fullName evidence="3">F-box domain-containing protein</fullName>
    </recommendedName>
</protein>
<gene>
    <name evidence="1" type="ORF">GALMADRAFT_206014</name>
</gene>
<organism evidence="1 2">
    <name type="scientific">Galerina marginata (strain CBS 339.88)</name>
    <dbReference type="NCBI Taxonomy" id="685588"/>
    <lineage>
        <taxon>Eukaryota</taxon>
        <taxon>Fungi</taxon>
        <taxon>Dikarya</taxon>
        <taxon>Basidiomycota</taxon>
        <taxon>Agaricomycotina</taxon>
        <taxon>Agaricomycetes</taxon>
        <taxon>Agaricomycetidae</taxon>
        <taxon>Agaricales</taxon>
        <taxon>Agaricineae</taxon>
        <taxon>Strophariaceae</taxon>
        <taxon>Galerina</taxon>
    </lineage>
</organism>
<evidence type="ECO:0008006" key="3">
    <source>
        <dbReference type="Google" id="ProtNLM"/>
    </source>
</evidence>
<dbReference type="OrthoDB" id="3232239at2759"/>
<evidence type="ECO:0000313" key="2">
    <source>
        <dbReference type="Proteomes" id="UP000027222"/>
    </source>
</evidence>
<dbReference type="InterPro" id="IPR032675">
    <property type="entry name" value="LRR_dom_sf"/>
</dbReference>
<dbReference type="AlphaFoldDB" id="A0A067TWL3"/>
<dbReference type="Gene3D" id="3.80.10.10">
    <property type="entry name" value="Ribonuclease Inhibitor"/>
    <property type="match status" value="1"/>
</dbReference>
<dbReference type="HOGENOM" id="CLU_063714_0_0_1"/>
<accession>A0A067TWL3</accession>
<sequence>MPGVPQLRQATLPVELLRPIVEDLTNNLSALCALSLSSKTLQLEAERLLYRSMTMPDELKHANFLTSIIKSSRRAISVQSYSQKGVPYTGKRRLLIPLCLAMKQMKNLKTLFLETMQIDSFPGFPGDYPFRLEGLNCGGSYSESNRLSNFLQFQPKLKWLHVEWSEFEAVQVPSSTCPELTFLHGNRGAIEAFLPGRPITSLAWDPHPLDSFDRIDYLSVSLRKIQALCYGGQFIGPDLNLVIHHLPSIKELHLLSQIPKLRILLILCQFTRRKYPSPPFNSFPDVMQGLFSSCQSLEYVEISYNRSNYERWLPGLCYPEITHRSYKAVHPWWDTNDNGLFEDEFKWAEFQLERSDSSNN</sequence>
<keyword evidence="2" id="KW-1185">Reference proteome</keyword>
<evidence type="ECO:0000313" key="1">
    <source>
        <dbReference type="EMBL" id="KDR84354.1"/>
    </source>
</evidence>
<reference evidence="2" key="1">
    <citation type="journal article" date="2014" name="Proc. Natl. Acad. Sci. U.S.A.">
        <title>Extensive sampling of basidiomycete genomes demonstrates inadequacy of the white-rot/brown-rot paradigm for wood decay fungi.</title>
        <authorList>
            <person name="Riley R."/>
            <person name="Salamov A.A."/>
            <person name="Brown D.W."/>
            <person name="Nagy L.G."/>
            <person name="Floudas D."/>
            <person name="Held B.W."/>
            <person name="Levasseur A."/>
            <person name="Lombard V."/>
            <person name="Morin E."/>
            <person name="Otillar R."/>
            <person name="Lindquist E.A."/>
            <person name="Sun H."/>
            <person name="LaButti K.M."/>
            <person name="Schmutz J."/>
            <person name="Jabbour D."/>
            <person name="Luo H."/>
            <person name="Baker S.E."/>
            <person name="Pisabarro A.G."/>
            <person name="Walton J.D."/>
            <person name="Blanchette R.A."/>
            <person name="Henrissat B."/>
            <person name="Martin F."/>
            <person name="Cullen D."/>
            <person name="Hibbett D.S."/>
            <person name="Grigoriev I.V."/>
        </authorList>
    </citation>
    <scope>NUCLEOTIDE SEQUENCE [LARGE SCALE GENOMIC DNA]</scope>
    <source>
        <strain evidence="2">CBS 339.88</strain>
    </source>
</reference>